<evidence type="ECO:0000256" key="2">
    <source>
        <dbReference type="SAM" id="MobiDB-lite"/>
    </source>
</evidence>
<dbReference type="AlphaFoldDB" id="A0A254N819"/>
<dbReference type="EMBL" id="NISI01000014">
    <property type="protein sequence ID" value="OWR00816.1"/>
    <property type="molecule type" value="Genomic_DNA"/>
</dbReference>
<dbReference type="Gene3D" id="3.20.20.150">
    <property type="entry name" value="Divalent-metal-dependent TIM barrel enzymes"/>
    <property type="match status" value="1"/>
</dbReference>
<dbReference type="NCBIfam" id="NF003818">
    <property type="entry name" value="PRK05409.1"/>
    <property type="match status" value="1"/>
</dbReference>
<dbReference type="Pfam" id="PF05114">
    <property type="entry name" value="MbnB_TglH_ChrH"/>
    <property type="match status" value="1"/>
</dbReference>
<proteinExistence type="inferred from homology"/>
<reference evidence="3 4" key="1">
    <citation type="journal article" date="2007" name="Int. J. Syst. Evol. Microbiol.">
        <title>Description of Pelomonas aquatica sp. nov. and Pelomonas puraquae sp. nov., isolated from industrial and haemodialysis water.</title>
        <authorList>
            <person name="Gomila M."/>
            <person name="Bowien B."/>
            <person name="Falsen E."/>
            <person name="Moore E.R."/>
            <person name="Lalucat J."/>
        </authorList>
    </citation>
    <scope>NUCLEOTIDE SEQUENCE [LARGE SCALE GENOMIC DNA]</scope>
    <source>
        <strain evidence="3 4">CCUG 52769</strain>
    </source>
</reference>
<comment type="caution">
    <text evidence="3">The sequence shown here is derived from an EMBL/GenBank/DDBJ whole genome shotgun (WGS) entry which is preliminary data.</text>
</comment>
<evidence type="ECO:0000313" key="4">
    <source>
        <dbReference type="Proteomes" id="UP000197446"/>
    </source>
</evidence>
<feature type="compositionally biased region" description="Basic residues" evidence="2">
    <location>
        <begin position="9"/>
        <end position="19"/>
    </location>
</feature>
<accession>A0A254N819</accession>
<name>A0A254N819_9BURK</name>
<comment type="similarity">
    <text evidence="1">Belongs to the UPF0276 family.</text>
</comment>
<keyword evidence="4" id="KW-1185">Reference proteome</keyword>
<dbReference type="Proteomes" id="UP000197446">
    <property type="component" value="Unassembled WGS sequence"/>
</dbReference>
<dbReference type="HAMAP" id="MF_00697">
    <property type="entry name" value="UPF0276"/>
    <property type="match status" value="1"/>
</dbReference>
<dbReference type="PANTHER" id="PTHR42194:SF1">
    <property type="entry name" value="UPF0276 PROTEIN HI_1600"/>
    <property type="match status" value="1"/>
</dbReference>
<dbReference type="OrthoDB" id="9763101at2"/>
<sequence length="334" mass="36381">MPGPLCRRAPAKRPSRRPRPLGSANCKPSRPRRPDGPIRFGSAQVTVKLPPRAGIGLKPQHFREVLAVQPDIGFFEVHAENYMVAGGPYHHFLGRIREQYPLSIHGVALNLGGAGPLDEAHLDRLVELMRRYEPASFSEHLAWSSHGGVFYNDLLPVAYDRPTLQRVCSHIDHVQERLGRRMLLENPSTYVQFETSSMSECGFLAEVVTRTGCGLLLDVNNLHVSCVNHGRDAVASLADFPLSAVGEVHVAGFTRDADAAGAPLLIDSHAAPVDVAVWGLYASVLARLGPVPTLLERDQDIPSLSELHAEAQRADLLLSSGSERNADLCLEGAQ</sequence>
<dbReference type="SUPFAM" id="SSF51658">
    <property type="entry name" value="Xylose isomerase-like"/>
    <property type="match status" value="1"/>
</dbReference>
<feature type="region of interest" description="Disordered" evidence="2">
    <location>
        <begin position="1"/>
        <end position="40"/>
    </location>
</feature>
<organism evidence="3 4">
    <name type="scientific">Roseateles puraquae</name>
    <dbReference type="NCBI Taxonomy" id="431059"/>
    <lineage>
        <taxon>Bacteria</taxon>
        <taxon>Pseudomonadati</taxon>
        <taxon>Pseudomonadota</taxon>
        <taxon>Betaproteobacteria</taxon>
        <taxon>Burkholderiales</taxon>
        <taxon>Sphaerotilaceae</taxon>
        <taxon>Roseateles</taxon>
    </lineage>
</organism>
<evidence type="ECO:0000256" key="1">
    <source>
        <dbReference type="HAMAP-Rule" id="MF_00697"/>
    </source>
</evidence>
<gene>
    <name evidence="3" type="ORF">CDO81_24105</name>
</gene>
<protein>
    <recommendedName>
        <fullName evidence="1">UPF0276 protein CDO81_24105</fullName>
    </recommendedName>
</protein>
<dbReference type="InterPro" id="IPR036237">
    <property type="entry name" value="Xyl_isomerase-like_sf"/>
</dbReference>
<evidence type="ECO:0000313" key="3">
    <source>
        <dbReference type="EMBL" id="OWR00816.1"/>
    </source>
</evidence>
<dbReference type="InterPro" id="IPR007801">
    <property type="entry name" value="MbnB/TglH/ChrH"/>
</dbReference>
<dbReference type="PANTHER" id="PTHR42194">
    <property type="entry name" value="UPF0276 PROTEIN HI_1600"/>
    <property type="match status" value="1"/>
</dbReference>